<accession>S5N5X4</accession>
<protein>
    <submittedName>
        <fullName evidence="1">Uncharacterized protein</fullName>
    </submittedName>
</protein>
<evidence type="ECO:0000313" key="2">
    <source>
        <dbReference type="Proteomes" id="UP000015042"/>
    </source>
</evidence>
<reference evidence="1 2" key="1">
    <citation type="submission" date="2013-07" db="EMBL/GenBank/DDBJ databases">
        <title>Genome sequence of Salmonella bongori N268-08 - a rare clinical isolate.</title>
        <authorList>
            <person name="Marti R."/>
            <person name="Hagens S."/>
            <person name="Loessner M.J."/>
            <person name="Klumpp J."/>
        </authorList>
    </citation>
    <scope>NUCLEOTIDE SEQUENCE [LARGE SCALE GENOMIC DNA]</scope>
    <source>
        <strain evidence="1 2">N268-08</strain>
    </source>
</reference>
<name>S5N5X4_SALBN</name>
<dbReference type="KEGG" id="sbz:A464_699"/>
<dbReference type="PATRIC" id="fig|1197719.3.peg.698"/>
<dbReference type="EMBL" id="CP006608">
    <property type="protein sequence ID" value="AGR57885.1"/>
    <property type="molecule type" value="Genomic_DNA"/>
</dbReference>
<gene>
    <name evidence="1" type="ORF">A464_699</name>
</gene>
<dbReference type="eggNOG" id="ENOG5033NVU">
    <property type="taxonomic scope" value="Bacteria"/>
</dbReference>
<dbReference type="AlphaFoldDB" id="S5N5X4"/>
<dbReference type="Proteomes" id="UP000015042">
    <property type="component" value="Chromosome"/>
</dbReference>
<dbReference type="HOGENOM" id="CLU_3316525_0_0_6"/>
<proteinExistence type="predicted"/>
<organism evidence="1 2">
    <name type="scientific">Salmonella bongori N268-08</name>
    <dbReference type="NCBI Taxonomy" id="1197719"/>
    <lineage>
        <taxon>Bacteria</taxon>
        <taxon>Pseudomonadati</taxon>
        <taxon>Pseudomonadota</taxon>
        <taxon>Gammaproteobacteria</taxon>
        <taxon>Enterobacterales</taxon>
        <taxon>Enterobacteriaceae</taxon>
        <taxon>Salmonella</taxon>
    </lineage>
</organism>
<evidence type="ECO:0000313" key="1">
    <source>
        <dbReference type="EMBL" id="AGR57885.1"/>
    </source>
</evidence>
<sequence length="39" mass="4233">MARRSVKEGDDLGTEQWALADNGLIYVELAANQELSNPG</sequence>